<evidence type="ECO:0000313" key="2">
    <source>
        <dbReference type="EMBL" id="OGY47718.1"/>
    </source>
</evidence>
<feature type="transmembrane region" description="Helical" evidence="1">
    <location>
        <begin position="332"/>
        <end position="350"/>
    </location>
</feature>
<proteinExistence type="predicted"/>
<gene>
    <name evidence="2" type="ORF">A2840_00990</name>
</gene>
<evidence type="ECO:0008006" key="4">
    <source>
        <dbReference type="Google" id="ProtNLM"/>
    </source>
</evidence>
<accession>A0A1G1Y5Y5</accession>
<feature type="transmembrane region" description="Helical" evidence="1">
    <location>
        <begin position="191"/>
        <end position="214"/>
    </location>
</feature>
<feature type="transmembrane region" description="Helical" evidence="1">
    <location>
        <begin position="112"/>
        <end position="141"/>
    </location>
</feature>
<feature type="transmembrane region" description="Helical" evidence="1">
    <location>
        <begin position="9"/>
        <end position="30"/>
    </location>
</feature>
<keyword evidence="1" id="KW-0472">Membrane</keyword>
<feature type="transmembrane region" description="Helical" evidence="1">
    <location>
        <begin position="153"/>
        <end position="171"/>
    </location>
</feature>
<keyword evidence="1" id="KW-0812">Transmembrane</keyword>
<name>A0A1G1Y5Y5_9BACT</name>
<comment type="caution">
    <text evidence="2">The sequence shown here is derived from an EMBL/GenBank/DDBJ whole genome shotgun (WGS) entry which is preliminary data.</text>
</comment>
<feature type="transmembrane region" description="Helical" evidence="1">
    <location>
        <begin position="357"/>
        <end position="378"/>
    </location>
</feature>
<feature type="transmembrane region" description="Helical" evidence="1">
    <location>
        <begin position="221"/>
        <end position="240"/>
    </location>
</feature>
<sequence length="575" mass="64999">MKDFFSKHWLAWLFAIAVGAIFVAPQLFFITSLGSDFNGVYRELSGDELFYMARVQEVVDGHLTLNNPYYVEHKEGVSAQFFLPEVLASLPAKLFNVGIFELFVFYDFALPAIIYLIAYGLFLALGISRGGSSIGALVLVLLEQELLSRPINLQFVVIPFLLFLLTLLQLVKKEKSWPLVLVGGGLFGLLFHLYLYFWSFAAVLVGIMLINFFVQQQWGRVARLLHISAIAALIATPYFYRLVILRGQASFIAMAERLGLLYTRIPSGFKIILPAAILVICLIAVARHQKINFKTLPPTFIFLLSGLITSVVVVNQHLITGINILFSSHYQFQANVFFILTAGYLFWQVFSQKKVFLSRLVAVLLIGVIGLWFAPRFFSQLSFSQSQITDQRYGEVINWLNANTANDSVVLSFGRLNTLIPAYTHNNVYYQSLASLYALTDEQVQDRFVRYYAMHSARQEEVRQSLFGVRGIALRAAGGKQRQLNALYRLIGKPTVDLEAIYFPDKLVGQLYSQVNEYVDKSIEATIGQYQVDYIILDSTQEGQEGLKFDLLKQFKPIFSSNGISIFSVDLIKNI</sequence>
<organism evidence="2 3">
    <name type="scientific">Candidatus Buchananbacteria bacterium RIFCSPHIGHO2_01_FULL_47_11b</name>
    <dbReference type="NCBI Taxonomy" id="1797537"/>
    <lineage>
        <taxon>Bacteria</taxon>
        <taxon>Candidatus Buchananiibacteriota</taxon>
    </lineage>
</organism>
<reference evidence="2 3" key="1">
    <citation type="journal article" date="2016" name="Nat. Commun.">
        <title>Thousands of microbial genomes shed light on interconnected biogeochemical processes in an aquifer system.</title>
        <authorList>
            <person name="Anantharaman K."/>
            <person name="Brown C.T."/>
            <person name="Hug L.A."/>
            <person name="Sharon I."/>
            <person name="Castelle C.J."/>
            <person name="Probst A.J."/>
            <person name="Thomas B.C."/>
            <person name="Singh A."/>
            <person name="Wilkins M.J."/>
            <person name="Karaoz U."/>
            <person name="Brodie E.L."/>
            <person name="Williams K.H."/>
            <person name="Hubbard S.S."/>
            <person name="Banfield J.F."/>
        </authorList>
    </citation>
    <scope>NUCLEOTIDE SEQUENCE [LARGE SCALE GENOMIC DNA]</scope>
</reference>
<dbReference type="Proteomes" id="UP000178385">
    <property type="component" value="Unassembled WGS sequence"/>
</dbReference>
<evidence type="ECO:0000313" key="3">
    <source>
        <dbReference type="Proteomes" id="UP000178385"/>
    </source>
</evidence>
<protein>
    <recommendedName>
        <fullName evidence="4">Glycosyltransferase RgtA/B/C/D-like domain-containing protein</fullName>
    </recommendedName>
</protein>
<feature type="transmembrane region" description="Helical" evidence="1">
    <location>
        <begin position="300"/>
        <end position="326"/>
    </location>
</feature>
<dbReference type="AlphaFoldDB" id="A0A1G1Y5Y5"/>
<keyword evidence="1" id="KW-1133">Transmembrane helix</keyword>
<dbReference type="EMBL" id="MHIG01000009">
    <property type="protein sequence ID" value="OGY47718.1"/>
    <property type="molecule type" value="Genomic_DNA"/>
</dbReference>
<evidence type="ECO:0000256" key="1">
    <source>
        <dbReference type="SAM" id="Phobius"/>
    </source>
</evidence>
<feature type="transmembrane region" description="Helical" evidence="1">
    <location>
        <begin position="271"/>
        <end position="288"/>
    </location>
</feature>